<keyword evidence="2" id="KW-1185">Reference proteome</keyword>
<name>A0A6P8XU21_DROAB</name>
<feature type="region of interest" description="Disordered" evidence="1">
    <location>
        <begin position="1"/>
        <end position="24"/>
    </location>
</feature>
<evidence type="ECO:0000313" key="2">
    <source>
        <dbReference type="Proteomes" id="UP000515160"/>
    </source>
</evidence>
<dbReference type="AlphaFoldDB" id="A0A6P8XU21"/>
<dbReference type="Proteomes" id="UP000515160">
    <property type="component" value="Chromosome 2R"/>
</dbReference>
<evidence type="ECO:0000313" key="3">
    <source>
        <dbReference type="RefSeq" id="XP_034116863.1"/>
    </source>
</evidence>
<dbReference type="RefSeq" id="XP_034116863.1">
    <property type="nucleotide sequence ID" value="XM_034260972.2"/>
</dbReference>
<dbReference type="GeneID" id="117576317"/>
<accession>A0A6P8XU21</accession>
<sequence>MKANFIGGERSPHSFKSRMHSKSNPSRVAAGALASVLNSGSTLKEEAPRKANTGVASVSGYGAHLAKIVSSTSQVKKNLLTLKPAGLIVSSNVKGGAKSKIVEGRKVKFSAIVHTFPSSQINKKSLSIGAALLKKRINKFKRKPPSGDNIVGTKINLCKSSTFLKRDVVQQNGTIVDVELNTERKLKGKKTKTSITGQKVNKPRIKVGTCGRQLVLPSSLTRSTPTIKGKNKSLPLR</sequence>
<reference evidence="3" key="1">
    <citation type="submission" date="2025-08" db="UniProtKB">
        <authorList>
            <consortium name="RefSeq"/>
        </authorList>
    </citation>
    <scope>IDENTIFICATION</scope>
    <source>
        <strain evidence="3">15112-1751.03</strain>
        <tissue evidence="3">Whole Adult</tissue>
    </source>
</reference>
<evidence type="ECO:0000256" key="1">
    <source>
        <dbReference type="SAM" id="MobiDB-lite"/>
    </source>
</evidence>
<organism evidence="2 3">
    <name type="scientific">Drosophila albomicans</name>
    <name type="common">Fruit fly</name>
    <dbReference type="NCBI Taxonomy" id="7291"/>
    <lineage>
        <taxon>Eukaryota</taxon>
        <taxon>Metazoa</taxon>
        <taxon>Ecdysozoa</taxon>
        <taxon>Arthropoda</taxon>
        <taxon>Hexapoda</taxon>
        <taxon>Insecta</taxon>
        <taxon>Pterygota</taxon>
        <taxon>Neoptera</taxon>
        <taxon>Endopterygota</taxon>
        <taxon>Diptera</taxon>
        <taxon>Brachycera</taxon>
        <taxon>Muscomorpha</taxon>
        <taxon>Ephydroidea</taxon>
        <taxon>Drosophilidae</taxon>
        <taxon>Drosophila</taxon>
    </lineage>
</organism>
<proteinExistence type="predicted"/>
<protein>
    <submittedName>
        <fullName evidence="3">Uncharacterized protein LOC117576317 isoform X1</fullName>
    </submittedName>
</protein>
<gene>
    <name evidence="3" type="primary">LOC117576317</name>
</gene>